<evidence type="ECO:0000313" key="3">
    <source>
        <dbReference type="Proteomes" id="UP001276659"/>
    </source>
</evidence>
<name>A0AAD9Z6A2_9LECA</name>
<reference evidence="2" key="1">
    <citation type="submission" date="2022-11" db="EMBL/GenBank/DDBJ databases">
        <title>Chromosomal genome sequence assembly and mating type (MAT) locus characterization of the leprose asexual lichenized fungus Lepraria neglecta (Nyl.) Erichsen.</title>
        <authorList>
            <person name="Allen J.L."/>
            <person name="Pfeffer B."/>
        </authorList>
    </citation>
    <scope>NUCLEOTIDE SEQUENCE</scope>
    <source>
        <strain evidence="2">Allen 5258</strain>
    </source>
</reference>
<keyword evidence="1" id="KW-0812">Transmembrane</keyword>
<dbReference type="Proteomes" id="UP001276659">
    <property type="component" value="Unassembled WGS sequence"/>
</dbReference>
<proteinExistence type="predicted"/>
<feature type="transmembrane region" description="Helical" evidence="1">
    <location>
        <begin position="20"/>
        <end position="48"/>
    </location>
</feature>
<accession>A0AAD9Z6A2</accession>
<dbReference type="EMBL" id="JASNWA010000007">
    <property type="protein sequence ID" value="KAK3172249.1"/>
    <property type="molecule type" value="Genomic_DNA"/>
</dbReference>
<sequence>MLCSNRPEGFGPRSQLYSHILTSCFLDTILVPLCTWLYVLATVVLTALGSRSSARGGRSSSKIFDSSRATDDGEIDGFSGRVQSRQHGKIHAAFSILYYLLLIAQTLMCVLEIVRLALAHLGIGLLPFTFVTLFIAAAMRFTRGVKGRVLGWRWANLAVFIALAITNGVKIAEEDKEGINQRKGSKYPESDEIIDVSVMIGVYAALGLLETMNFCLCKALCTVRCMSVFLGNRALTYETGNLKPLLE</sequence>
<keyword evidence="1" id="KW-1133">Transmembrane helix</keyword>
<feature type="transmembrane region" description="Helical" evidence="1">
    <location>
        <begin position="96"/>
        <end position="118"/>
    </location>
</feature>
<evidence type="ECO:0000313" key="2">
    <source>
        <dbReference type="EMBL" id="KAK3172249.1"/>
    </source>
</evidence>
<feature type="transmembrane region" description="Helical" evidence="1">
    <location>
        <begin position="192"/>
        <end position="209"/>
    </location>
</feature>
<protein>
    <submittedName>
        <fullName evidence="2">Uncharacterized protein</fullName>
    </submittedName>
</protein>
<keyword evidence="1" id="KW-0472">Membrane</keyword>
<feature type="transmembrane region" description="Helical" evidence="1">
    <location>
        <begin position="124"/>
        <end position="142"/>
    </location>
</feature>
<evidence type="ECO:0000256" key="1">
    <source>
        <dbReference type="SAM" id="Phobius"/>
    </source>
</evidence>
<keyword evidence="3" id="KW-1185">Reference proteome</keyword>
<dbReference type="PROSITE" id="PS51257">
    <property type="entry name" value="PROKAR_LIPOPROTEIN"/>
    <property type="match status" value="1"/>
</dbReference>
<gene>
    <name evidence="2" type="ORF">OEA41_005569</name>
</gene>
<feature type="transmembrane region" description="Helical" evidence="1">
    <location>
        <begin position="154"/>
        <end position="172"/>
    </location>
</feature>
<dbReference type="AlphaFoldDB" id="A0AAD9Z6A2"/>
<comment type="caution">
    <text evidence="2">The sequence shown here is derived from an EMBL/GenBank/DDBJ whole genome shotgun (WGS) entry which is preliminary data.</text>
</comment>
<organism evidence="2 3">
    <name type="scientific">Lepraria neglecta</name>
    <dbReference type="NCBI Taxonomy" id="209136"/>
    <lineage>
        <taxon>Eukaryota</taxon>
        <taxon>Fungi</taxon>
        <taxon>Dikarya</taxon>
        <taxon>Ascomycota</taxon>
        <taxon>Pezizomycotina</taxon>
        <taxon>Lecanoromycetes</taxon>
        <taxon>OSLEUM clade</taxon>
        <taxon>Lecanoromycetidae</taxon>
        <taxon>Lecanorales</taxon>
        <taxon>Lecanorineae</taxon>
        <taxon>Stereocaulaceae</taxon>
        <taxon>Lepraria</taxon>
    </lineage>
</organism>